<dbReference type="OrthoDB" id="285651at2"/>
<proteinExistence type="predicted"/>
<feature type="region of interest" description="Disordered" evidence="1">
    <location>
        <begin position="54"/>
        <end position="76"/>
    </location>
</feature>
<dbReference type="PROSITE" id="PS51257">
    <property type="entry name" value="PROKAR_LIPOPROTEIN"/>
    <property type="match status" value="1"/>
</dbReference>
<sequence precursor="true">MFHLYRCSMCAFAMLFFIGCSTEPDTPTTTESQESSVQTDPLPEVVIEPEEMLPEKGPAAAVEPSSKAPVKTSEMKTDGDVMTLTIPESSEEMQPLGAGMLVSLSEEGELKVNNWETRDAKFSPELEAEYFLLSINRESPGYLTKGHFTQLPEEGSATLKLDKGYSEFLENAPVIVFNPKAATPEFMKQFSGMVPLNDPNKEDSGDADPIEAARTQAQVSQSRNNLKQIGLAFHNYHDLYGCFPPGVLYGPDGKPWHSWRTLLLPFLEQQNLYDTYDITQPWDSETNMKVLDVIVPVYSDPLRGENPDNYTHYISTVGEKGALNGIEFDGTKEGFEKALFEGTKIQNMTDGTSNTLLVASVASEAEIPWTKPQDVFVNPNVPELNSKDGFSTIDINGTERLIALFCDGSVRVFDGYELGKERLAAYVSAGGGEIIQDVPKDKHPVTYLTITADGENSTASFKRVWE</sequence>
<gene>
    <name evidence="4" type="ORF">Pla110_01760</name>
</gene>
<dbReference type="AlphaFoldDB" id="A0A518CGX0"/>
<evidence type="ECO:0000256" key="2">
    <source>
        <dbReference type="SAM" id="SignalP"/>
    </source>
</evidence>
<reference evidence="4 5" key="1">
    <citation type="submission" date="2019-02" db="EMBL/GenBank/DDBJ databases">
        <title>Deep-cultivation of Planctomycetes and their phenomic and genomic characterization uncovers novel biology.</title>
        <authorList>
            <person name="Wiegand S."/>
            <person name="Jogler M."/>
            <person name="Boedeker C."/>
            <person name="Pinto D."/>
            <person name="Vollmers J."/>
            <person name="Rivas-Marin E."/>
            <person name="Kohn T."/>
            <person name="Peeters S.H."/>
            <person name="Heuer A."/>
            <person name="Rast P."/>
            <person name="Oberbeckmann S."/>
            <person name="Bunk B."/>
            <person name="Jeske O."/>
            <person name="Meyerdierks A."/>
            <person name="Storesund J.E."/>
            <person name="Kallscheuer N."/>
            <person name="Luecker S."/>
            <person name="Lage O.M."/>
            <person name="Pohl T."/>
            <person name="Merkel B.J."/>
            <person name="Hornburger P."/>
            <person name="Mueller R.-W."/>
            <person name="Bruemmer F."/>
            <person name="Labrenz M."/>
            <person name="Spormann A.M."/>
            <person name="Op den Camp H."/>
            <person name="Overmann J."/>
            <person name="Amann R."/>
            <person name="Jetten M.S.M."/>
            <person name="Mascher T."/>
            <person name="Medema M.H."/>
            <person name="Devos D.P."/>
            <person name="Kaster A.-K."/>
            <person name="Ovreas L."/>
            <person name="Rohde M."/>
            <person name="Galperin M.Y."/>
            <person name="Jogler C."/>
        </authorList>
    </citation>
    <scope>NUCLEOTIDE SEQUENCE [LARGE SCALE GENOMIC DNA]</scope>
    <source>
        <strain evidence="4 5">Pla110</strain>
    </source>
</reference>
<evidence type="ECO:0000313" key="4">
    <source>
        <dbReference type="EMBL" id="QDU78472.1"/>
    </source>
</evidence>
<organism evidence="4 5">
    <name type="scientific">Polystyrenella longa</name>
    <dbReference type="NCBI Taxonomy" id="2528007"/>
    <lineage>
        <taxon>Bacteria</taxon>
        <taxon>Pseudomonadati</taxon>
        <taxon>Planctomycetota</taxon>
        <taxon>Planctomycetia</taxon>
        <taxon>Planctomycetales</taxon>
        <taxon>Planctomycetaceae</taxon>
        <taxon>Polystyrenella</taxon>
    </lineage>
</organism>
<protein>
    <recommendedName>
        <fullName evidence="3">DUF1559 domain-containing protein</fullName>
    </recommendedName>
</protein>
<dbReference type="Proteomes" id="UP000317178">
    <property type="component" value="Chromosome"/>
</dbReference>
<evidence type="ECO:0000259" key="3">
    <source>
        <dbReference type="Pfam" id="PF07596"/>
    </source>
</evidence>
<dbReference type="PANTHER" id="PTHR30093:SF2">
    <property type="entry name" value="TYPE II SECRETION SYSTEM PROTEIN H"/>
    <property type="match status" value="1"/>
</dbReference>
<dbReference type="InterPro" id="IPR011453">
    <property type="entry name" value="DUF1559"/>
</dbReference>
<keyword evidence="5" id="KW-1185">Reference proteome</keyword>
<dbReference type="EMBL" id="CP036281">
    <property type="protein sequence ID" value="QDU78472.1"/>
    <property type="molecule type" value="Genomic_DNA"/>
</dbReference>
<evidence type="ECO:0000256" key="1">
    <source>
        <dbReference type="SAM" id="MobiDB-lite"/>
    </source>
</evidence>
<evidence type="ECO:0000313" key="5">
    <source>
        <dbReference type="Proteomes" id="UP000317178"/>
    </source>
</evidence>
<accession>A0A518CGX0</accession>
<feature type="domain" description="DUF1559" evidence="3">
    <location>
        <begin position="212"/>
        <end position="364"/>
    </location>
</feature>
<dbReference type="PANTHER" id="PTHR30093">
    <property type="entry name" value="GENERAL SECRETION PATHWAY PROTEIN G"/>
    <property type="match status" value="1"/>
</dbReference>
<dbReference type="RefSeq" id="WP_144992259.1">
    <property type="nucleotide sequence ID" value="NZ_CP036281.1"/>
</dbReference>
<keyword evidence="2" id="KW-0732">Signal</keyword>
<feature type="chain" id="PRO_5022078759" description="DUF1559 domain-containing protein" evidence="2">
    <location>
        <begin position="23"/>
        <end position="466"/>
    </location>
</feature>
<dbReference type="Pfam" id="PF07596">
    <property type="entry name" value="SBP_bac_10"/>
    <property type="match status" value="1"/>
</dbReference>
<feature type="signal peptide" evidence="2">
    <location>
        <begin position="1"/>
        <end position="22"/>
    </location>
</feature>
<name>A0A518CGX0_9PLAN</name>
<dbReference type="KEGG" id="plon:Pla110_01760"/>